<gene>
    <name evidence="1" type="ORF">HMPREF9511_00547</name>
</gene>
<dbReference type="Proteomes" id="UP000004933">
    <property type="component" value="Unassembled WGS sequence"/>
</dbReference>
<comment type="caution">
    <text evidence="1">The sequence shown here is derived from an EMBL/GenBank/DDBJ whole genome shotgun (WGS) entry which is preliminary data.</text>
</comment>
<organism evidence="1 2">
    <name type="scientific">Enterococcus faecalis TX0630</name>
    <dbReference type="NCBI Taxonomy" id="749508"/>
    <lineage>
        <taxon>Bacteria</taxon>
        <taxon>Bacillati</taxon>
        <taxon>Bacillota</taxon>
        <taxon>Bacilli</taxon>
        <taxon>Lactobacillales</taxon>
        <taxon>Enterococcaceae</taxon>
        <taxon>Enterococcus</taxon>
    </lineage>
</organism>
<dbReference type="EMBL" id="AEBE01000019">
    <property type="protein sequence ID" value="EFU91365.1"/>
    <property type="molecule type" value="Genomic_DNA"/>
</dbReference>
<dbReference type="SUPFAM" id="SSF52467">
    <property type="entry name" value="DHS-like NAD/FAD-binding domain"/>
    <property type="match status" value="1"/>
</dbReference>
<dbReference type="AlphaFoldDB" id="A0ABC9P8N4"/>
<evidence type="ECO:0000313" key="1">
    <source>
        <dbReference type="EMBL" id="EFU91365.1"/>
    </source>
</evidence>
<sequence length="340" mass="39632">MVYNDALNYERFIDDLVSAQKSLSLVCFVGAGVSISQGYPDWNQYVSQLINYWTYHLNELVANEHTRKTKVDLNDVHVLESLLSSSESNKRKVDLVNYIVKNYCECEDERLSKEFYELHVLDFEKFLFTDVNPVISHNEVLRYLVKLNASFITTNYDSQIENNFKQGFGTYPEIFETIEDIAGAIKTESVIHLHGTPNGNNELFVSSSKSYKNVYYKTNGYRKKIEQLFENKKDLLILFVGCSMEEDEVLSLLNIESLDGKFYSLMKYSTDHSIDAVNERKNSLIKNYYESEHKVKTIWYGSQYSDLPVFIEEIIMSIESRKISISRNPNELRRIMLDEE</sequence>
<dbReference type="InterPro" id="IPR029035">
    <property type="entry name" value="DHS-like_NAD/FAD-binding_dom"/>
</dbReference>
<dbReference type="RefSeq" id="WP_002380665.1">
    <property type="nucleotide sequence ID" value="NZ_GL454778.1"/>
</dbReference>
<evidence type="ECO:0000313" key="2">
    <source>
        <dbReference type="Proteomes" id="UP000004933"/>
    </source>
</evidence>
<dbReference type="Pfam" id="PF13289">
    <property type="entry name" value="SIR2_2"/>
    <property type="match status" value="1"/>
</dbReference>
<proteinExistence type="predicted"/>
<name>A0ABC9P8N4_ENTFL</name>
<reference evidence="1 2" key="1">
    <citation type="submission" date="2010-09" db="EMBL/GenBank/DDBJ databases">
        <authorList>
            <person name="Weinstock G."/>
            <person name="Sodergren E."/>
            <person name="Clifton S."/>
            <person name="Fulton L."/>
            <person name="Fulton B."/>
            <person name="Courtney L."/>
            <person name="Fronick C."/>
            <person name="Harrison M."/>
            <person name="Strong C."/>
            <person name="Farmer C."/>
            <person name="Delahaunty K."/>
            <person name="Markovic C."/>
            <person name="Hall O."/>
            <person name="Minx P."/>
            <person name="Tomlinson C."/>
            <person name="Mitreva M."/>
            <person name="Hou S."/>
            <person name="Chen J."/>
            <person name="Wollam A."/>
            <person name="Pepin K.H."/>
            <person name="Johnson M."/>
            <person name="Bhonagiri V."/>
            <person name="Zhang X."/>
            <person name="Suruliraj S."/>
            <person name="Warren W."/>
            <person name="Chinwalla A."/>
            <person name="Mardis E.R."/>
            <person name="Wilson R.K."/>
        </authorList>
    </citation>
    <scope>NUCLEOTIDE SEQUENCE [LARGE SCALE GENOMIC DNA]</scope>
    <source>
        <strain evidence="1 2">TX0630</strain>
    </source>
</reference>
<accession>A0ABC9P8N4</accession>
<protein>
    <recommendedName>
        <fullName evidence="3">SIR2-like domain-containing protein</fullName>
    </recommendedName>
</protein>
<evidence type="ECO:0008006" key="3">
    <source>
        <dbReference type="Google" id="ProtNLM"/>
    </source>
</evidence>